<accession>A0ABQ9INJ5</accession>
<feature type="region of interest" description="Disordered" evidence="1">
    <location>
        <begin position="606"/>
        <end position="629"/>
    </location>
</feature>
<evidence type="ECO:0000313" key="3">
    <source>
        <dbReference type="Proteomes" id="UP001159363"/>
    </source>
</evidence>
<feature type="compositionally biased region" description="Polar residues" evidence="1">
    <location>
        <begin position="607"/>
        <end position="629"/>
    </location>
</feature>
<feature type="compositionally biased region" description="Low complexity" evidence="1">
    <location>
        <begin position="690"/>
        <end position="701"/>
    </location>
</feature>
<protein>
    <submittedName>
        <fullName evidence="2">Uncharacterized protein</fullName>
    </submittedName>
</protein>
<comment type="caution">
    <text evidence="2">The sequence shown here is derived from an EMBL/GenBank/DDBJ whole genome shotgun (WGS) entry which is preliminary data.</text>
</comment>
<proteinExistence type="predicted"/>
<reference evidence="2 3" key="1">
    <citation type="submission" date="2023-02" db="EMBL/GenBank/DDBJ databases">
        <title>LHISI_Scaffold_Assembly.</title>
        <authorList>
            <person name="Stuart O.P."/>
            <person name="Cleave R."/>
            <person name="Magrath M.J.L."/>
            <person name="Mikheyev A.S."/>
        </authorList>
    </citation>
    <scope>NUCLEOTIDE SEQUENCE [LARGE SCALE GENOMIC DNA]</scope>
    <source>
        <strain evidence="2">Daus_M_001</strain>
        <tissue evidence="2">Leg muscle</tissue>
    </source>
</reference>
<name>A0ABQ9INJ5_9NEOP</name>
<keyword evidence="3" id="KW-1185">Reference proteome</keyword>
<dbReference type="EMBL" id="JARBHB010000001">
    <property type="protein sequence ID" value="KAJ8898230.1"/>
    <property type="molecule type" value="Genomic_DNA"/>
</dbReference>
<gene>
    <name evidence="2" type="ORF">PR048_003590</name>
</gene>
<sequence>MGWAMSSRKRFDIKLLCCCITSRHADKQFLRTRQNDNDGVTAAKLDDTPMTTQINRVGFNQTEKTKTKFLSDDDTEVHDRIFKDELVATFRELTSAPAKALQIIMPLDSEIGFVVFTRSPPSPGTMIISPHNEVAFVTTQHTSTVCGVPILLRSGSTANGAATAAQHRDVVCGQTGEPHAALVSIVDEVAVESVHVWCMICRSSRLVVDLVHPELVLHVWVLSHTHCSEQHRTYSSDLLSTGENRPECGGHPLHDSYTNDVHESAPSLCYHLGTAGVRHPAETMEQRTTRTSATRHRGPCSSGQHTAANLPWGVLLKAAFICTGLRSRYGKTNLLFNSKSPSMLHYAANWLRGSNGQRCAIERYVHVTLSDADRERLLAGVCSSLAIAKQKDAACLYQARVPLPFQVGDKVLCRNFTLPNSTRALSSKQIPKFIGPNIMQSVEPSATCFAAVRPCCRIFACSLLNANLHPRMTEKTSTLDAPRGWSSIFTVPGNDFISLSLMGGECSVLHSYDLVSACTALAASTLGSRCCALSFPFTSSFHKPLCLARDCEFKDGDEFIRDKIVLGTNDIETKKKKLLEFGDVTLQDAFKKLRIAEIDRLQEKSACHNSQGVNETKPNSNQPQFRQGNSTKGYRALFIKHSEDSINKEQSTVHTARNCLGRHLLPPHAAGVHRPRSSNSKSNKGGRRMGLGNSSRGCSNSNRRDSRMGLGNSSCSSDSSSITSSSGGDESLVESNETTHTNLTLRKETRRIVDMSPHHCLLQGHVRTGYNYPPYSDKHMEGEGVDSPFHTTSANLHDLLKSLHIFHAAATRPGREVYIRLKFQRFATGSQHHRRPARRTGCHSACTTLSGNLVKRLEVEEMV</sequence>
<evidence type="ECO:0000313" key="2">
    <source>
        <dbReference type="EMBL" id="KAJ8898230.1"/>
    </source>
</evidence>
<dbReference type="Proteomes" id="UP001159363">
    <property type="component" value="Chromosome 1"/>
</dbReference>
<evidence type="ECO:0000256" key="1">
    <source>
        <dbReference type="SAM" id="MobiDB-lite"/>
    </source>
</evidence>
<feature type="compositionally biased region" description="Low complexity" evidence="1">
    <location>
        <begin position="713"/>
        <end position="726"/>
    </location>
</feature>
<feature type="region of interest" description="Disordered" evidence="1">
    <location>
        <begin position="665"/>
        <end position="750"/>
    </location>
</feature>
<feature type="compositionally biased region" description="Polar residues" evidence="1">
    <location>
        <begin position="733"/>
        <end position="744"/>
    </location>
</feature>
<organism evidence="2 3">
    <name type="scientific">Dryococelus australis</name>
    <dbReference type="NCBI Taxonomy" id="614101"/>
    <lineage>
        <taxon>Eukaryota</taxon>
        <taxon>Metazoa</taxon>
        <taxon>Ecdysozoa</taxon>
        <taxon>Arthropoda</taxon>
        <taxon>Hexapoda</taxon>
        <taxon>Insecta</taxon>
        <taxon>Pterygota</taxon>
        <taxon>Neoptera</taxon>
        <taxon>Polyneoptera</taxon>
        <taxon>Phasmatodea</taxon>
        <taxon>Verophasmatodea</taxon>
        <taxon>Anareolatae</taxon>
        <taxon>Phasmatidae</taxon>
        <taxon>Eurycanthinae</taxon>
        <taxon>Dryococelus</taxon>
    </lineage>
</organism>